<dbReference type="EMBL" id="KF540249">
    <property type="protein sequence ID" value="AIF26864.1"/>
    <property type="molecule type" value="Genomic_DNA"/>
</dbReference>
<proteinExistence type="predicted"/>
<dbReference type="Gene3D" id="3.90.550.10">
    <property type="entry name" value="Spore Coat Polysaccharide Biosynthesis Protein SpsA, Chain A"/>
    <property type="match status" value="1"/>
</dbReference>
<accession>A0A0H3U8B1</accession>
<dbReference type="SUPFAM" id="SSF53448">
    <property type="entry name" value="Nucleotide-diphospho-sugar transferases"/>
    <property type="match status" value="1"/>
</dbReference>
<dbReference type="InterPro" id="IPR029044">
    <property type="entry name" value="Nucleotide-diphossugar_trans"/>
</dbReference>
<dbReference type="AlphaFoldDB" id="A0A0H3U8B1"/>
<reference evidence="1" key="1">
    <citation type="submission" date="2013-08" db="EMBL/GenBank/DDBJ databases">
        <title>Comparison of modified E. coli strains.</title>
        <authorList>
            <person name="Juergensen J."/>
            <person name="Bonge A."/>
            <person name="Streit W.R."/>
        </authorList>
    </citation>
    <scope>NUCLEOTIDE SEQUENCE</scope>
</reference>
<organism evidence="1">
    <name type="scientific">uncultured bacterium fosmid pJB135F11</name>
    <dbReference type="NCBI Taxonomy" id="1478051"/>
    <lineage>
        <taxon>Bacteria</taxon>
        <taxon>environmental samples</taxon>
    </lineage>
</organism>
<sequence length="318" mass="37205">MSSPVALFVYDRLDTTRATMQALFANTLASDTDLYVFSDGGRDEASWRRVNHVRDYLHSVYLREVGEQHLLRSMTIIERPRNIYLEQNIIQGVSYVLQRHDTIIVLEDDIVTSPYFLQYMDEAFSLYRDVPRVMHVAGFTHLDLMKPDSETQTPYYFTPHMSGWGWGTWRDRWERHFVHYQSRSEAMDGLDASDADRMQYGGVFPCLQHLDRSPIPWDVCWEIAIYRAHGLCLTPGHTLVRNVGLHRGTHFLAFDILQRYEYDRPPLSHPLLLQRCENPQADPVIEAAFANAIRDWGIRYTLLGKVVRCFYLFLKPKK</sequence>
<name>A0A0H3U8B1_9BACT</name>
<protein>
    <recommendedName>
        <fullName evidence="2">Glycosyltransferase 2-like domain-containing protein</fullName>
    </recommendedName>
</protein>
<evidence type="ECO:0008006" key="2">
    <source>
        <dbReference type="Google" id="ProtNLM"/>
    </source>
</evidence>
<evidence type="ECO:0000313" key="1">
    <source>
        <dbReference type="EMBL" id="AIF26864.1"/>
    </source>
</evidence>